<gene>
    <name evidence="1" type="ordered locus">BPSL0753</name>
</gene>
<reference evidence="1 2" key="1">
    <citation type="journal article" date="2004" name="Proc. Natl. Acad. Sci. U.S.A.">
        <title>Genomic plasticity of the causative agent of melioidosis, Burkholderia pseudomallei.</title>
        <authorList>
            <person name="Holden M.T.G."/>
            <person name="Titball R.W."/>
            <person name="Peacock S.J."/>
            <person name="Cerdeno-Tarraga A.M."/>
            <person name="Atkins T."/>
            <person name="Crossman L.C."/>
            <person name="Pitt T."/>
            <person name="Churcher C."/>
            <person name="Mungall K."/>
            <person name="Bentley S.D."/>
            <person name="Sebaihia M."/>
            <person name="Thomson N.R."/>
            <person name="Bason N."/>
            <person name="Beacham I.R."/>
            <person name="Brooks K."/>
            <person name="Brown K.A."/>
            <person name="Brown N.F."/>
            <person name="Challis G.L."/>
            <person name="Cherevach I."/>
            <person name="Chillingworth T."/>
            <person name="Cronin A."/>
            <person name="Crosset B."/>
            <person name="Davis P."/>
            <person name="DeShazer D."/>
            <person name="Feltwell T."/>
            <person name="Fraser A."/>
            <person name="Hance Z."/>
            <person name="Hauser H."/>
            <person name="Holroyd S."/>
            <person name="Jagels K."/>
            <person name="Keith K.E."/>
            <person name="Maddison M."/>
            <person name="Moule S."/>
            <person name="Price C."/>
            <person name="Quail M.A."/>
            <person name="Rabbinowitsch E."/>
            <person name="Rutherford K."/>
            <person name="Sanders M."/>
            <person name="Simmonds M."/>
            <person name="Songsivilai S."/>
            <person name="Stevens K."/>
            <person name="Tumapa S."/>
            <person name="Vesaratchavest M."/>
            <person name="Whitehead S."/>
            <person name="Yeats C."/>
            <person name="Barrell B.G."/>
            <person name="Oyston P.C.F."/>
            <person name="Parkhill J."/>
        </authorList>
    </citation>
    <scope>NUCLEOTIDE SEQUENCE [LARGE SCALE GENOMIC DNA]</scope>
    <source>
        <strain evidence="1 2">K96243</strain>
    </source>
</reference>
<accession>Q63WY6</accession>
<dbReference type="Gene3D" id="2.60.120.620">
    <property type="entry name" value="q2cbj1_9rhob like domain"/>
    <property type="match status" value="1"/>
</dbReference>
<proteinExistence type="predicted"/>
<dbReference type="RefSeq" id="WP_011204882.1">
    <property type="nucleotide sequence ID" value="NC_006350.1"/>
</dbReference>
<dbReference type="Pfam" id="PF05721">
    <property type="entry name" value="PhyH"/>
    <property type="match status" value="1"/>
</dbReference>
<organism evidence="1 2">
    <name type="scientific">Burkholderia pseudomallei (strain K96243)</name>
    <dbReference type="NCBI Taxonomy" id="272560"/>
    <lineage>
        <taxon>Bacteria</taxon>
        <taxon>Pseudomonadati</taxon>
        <taxon>Pseudomonadota</taxon>
        <taxon>Betaproteobacteria</taxon>
        <taxon>Burkholderiales</taxon>
        <taxon>Burkholderiaceae</taxon>
        <taxon>Burkholderia</taxon>
        <taxon>pseudomallei group</taxon>
    </lineage>
</organism>
<evidence type="ECO:0000313" key="2">
    <source>
        <dbReference type="Proteomes" id="UP000000605"/>
    </source>
</evidence>
<dbReference type="SUPFAM" id="SSF51197">
    <property type="entry name" value="Clavaminate synthase-like"/>
    <property type="match status" value="1"/>
</dbReference>
<dbReference type="Proteomes" id="UP000000605">
    <property type="component" value="Chromosome 1"/>
</dbReference>
<keyword evidence="2" id="KW-1185">Reference proteome</keyword>
<evidence type="ECO:0000313" key="1">
    <source>
        <dbReference type="EMBL" id="CAH34746.1"/>
    </source>
</evidence>
<dbReference type="InterPro" id="IPR008775">
    <property type="entry name" value="Phytyl_CoA_dOase-like"/>
</dbReference>
<name>Q63WY6_BURPS</name>
<dbReference type="PATRIC" id="fig|272560.51.peg.853"/>
<dbReference type="EMBL" id="BX571965">
    <property type="protein sequence ID" value="CAH34746.1"/>
    <property type="molecule type" value="Genomic_DNA"/>
</dbReference>
<dbReference type="GO" id="GO:0016706">
    <property type="term" value="F:2-oxoglutarate-dependent dioxygenase activity"/>
    <property type="evidence" value="ECO:0007669"/>
    <property type="project" value="UniProtKB-ARBA"/>
</dbReference>
<protein>
    <submittedName>
        <fullName evidence="1">Uncharacterized protein</fullName>
    </submittedName>
</protein>
<dbReference type="AlphaFoldDB" id="Q63WY6"/>
<dbReference type="STRING" id="272560.BPSL0753"/>
<sequence length="227" mass="24840">MEKEYDVAGSAFRANGHSIVPNLVPVELRESLLAEVTRAYCPGKTENERDGVIYVTACPSMVSEAYQQWMSGNRNHLPLNRLVSQMFETASDLLKSRDELRCGPAQIAVREPGVPSPTPHIDGYSKNESEPNTPRAIVGVYLTDVLDKGDGALMVWPGERVAIANLRDARRFDEAEKVAQACREGNAACQPLLGAAGTIFIVDGNVPHANAERTTDGKRIAVYLRVY</sequence>
<dbReference type="KEGG" id="bps:BPSL0753"/>